<gene>
    <name evidence="7" type="primary">si:dkey-30c15.2</name>
</gene>
<dbReference type="PROSITE" id="PS50262">
    <property type="entry name" value="G_PROTEIN_RECEP_F1_2"/>
    <property type="match status" value="1"/>
</dbReference>
<dbReference type="InterPro" id="IPR017452">
    <property type="entry name" value="GPCR_Rhodpsn_7TM"/>
</dbReference>
<dbReference type="GO" id="GO:0004930">
    <property type="term" value="F:G protein-coupled receptor activity"/>
    <property type="evidence" value="ECO:0007669"/>
    <property type="project" value="TreeGrafter"/>
</dbReference>
<proteinExistence type="predicted"/>
<evidence type="ECO:0000313" key="8">
    <source>
        <dbReference type="Proteomes" id="UP000694620"/>
    </source>
</evidence>
<feature type="transmembrane region" description="Helical" evidence="5">
    <location>
        <begin position="25"/>
        <end position="49"/>
    </location>
</feature>
<protein>
    <recommendedName>
        <fullName evidence="6">G-protein coupled receptors family 1 profile domain-containing protein</fullName>
    </recommendedName>
</protein>
<comment type="subcellular location">
    <subcellularLocation>
        <location evidence="1">Membrane</location>
        <topology evidence="1">Multi-pass membrane protein</topology>
    </subcellularLocation>
</comment>
<organism evidence="7 8">
    <name type="scientific">Erpetoichthys calabaricus</name>
    <name type="common">Rope fish</name>
    <name type="synonym">Calamoichthys calabaricus</name>
    <dbReference type="NCBI Taxonomy" id="27687"/>
    <lineage>
        <taxon>Eukaryota</taxon>
        <taxon>Metazoa</taxon>
        <taxon>Chordata</taxon>
        <taxon>Craniata</taxon>
        <taxon>Vertebrata</taxon>
        <taxon>Euteleostomi</taxon>
        <taxon>Actinopterygii</taxon>
        <taxon>Polypteriformes</taxon>
        <taxon>Polypteridae</taxon>
        <taxon>Erpetoichthys</taxon>
    </lineage>
</organism>
<evidence type="ECO:0000256" key="5">
    <source>
        <dbReference type="SAM" id="Phobius"/>
    </source>
</evidence>
<evidence type="ECO:0000313" key="7">
    <source>
        <dbReference type="Ensembl" id="ENSECRP00000007608.1"/>
    </source>
</evidence>
<dbReference type="SUPFAM" id="SSF81321">
    <property type="entry name" value="Family A G protein-coupled receptor-like"/>
    <property type="match status" value="1"/>
</dbReference>
<accession>A0A8C4RVX0</accession>
<evidence type="ECO:0000259" key="6">
    <source>
        <dbReference type="PROSITE" id="PS50262"/>
    </source>
</evidence>
<dbReference type="GO" id="GO:0005886">
    <property type="term" value="C:plasma membrane"/>
    <property type="evidence" value="ECO:0007669"/>
    <property type="project" value="TreeGrafter"/>
</dbReference>
<feature type="transmembrane region" description="Helical" evidence="5">
    <location>
        <begin position="97"/>
        <end position="118"/>
    </location>
</feature>
<dbReference type="GO" id="GO:0007189">
    <property type="term" value="P:adenylate cyclase-activating G protein-coupled receptor signaling pathway"/>
    <property type="evidence" value="ECO:0007669"/>
    <property type="project" value="TreeGrafter"/>
</dbReference>
<keyword evidence="4 5" id="KW-0472">Membrane</keyword>
<dbReference type="Gene3D" id="1.20.1070.10">
    <property type="entry name" value="Rhodopsin 7-helix transmembrane proteins"/>
    <property type="match status" value="1"/>
</dbReference>
<dbReference type="Proteomes" id="UP000694620">
    <property type="component" value="Chromosome 1"/>
</dbReference>
<dbReference type="RefSeq" id="XP_028671223.1">
    <property type="nucleotide sequence ID" value="XM_028815390.2"/>
</dbReference>
<reference evidence="7" key="1">
    <citation type="submission" date="2021-06" db="EMBL/GenBank/DDBJ databases">
        <authorList>
            <consortium name="Wellcome Sanger Institute Data Sharing"/>
        </authorList>
    </citation>
    <scope>NUCLEOTIDE SEQUENCE [LARGE SCALE GENOMIC DNA]</scope>
</reference>
<dbReference type="AlphaFoldDB" id="A0A8C4RVX0"/>
<reference evidence="7" key="3">
    <citation type="submission" date="2025-09" db="UniProtKB">
        <authorList>
            <consortium name="Ensembl"/>
        </authorList>
    </citation>
    <scope>IDENTIFICATION</scope>
</reference>
<keyword evidence="8" id="KW-1185">Reference proteome</keyword>
<feature type="transmembrane region" description="Helical" evidence="5">
    <location>
        <begin position="315"/>
        <end position="339"/>
    </location>
</feature>
<dbReference type="Ensembl" id="ENSECRT00000007730.1">
    <property type="protein sequence ID" value="ENSECRP00000007608.1"/>
    <property type="gene ID" value="ENSECRG00000005068.1"/>
</dbReference>
<dbReference type="GeneTree" id="ENSGT00660000097187"/>
<name>A0A8C4RVX0_ERPCA</name>
<keyword evidence="3 5" id="KW-1133">Transmembrane helix</keyword>
<keyword evidence="2 5" id="KW-0812">Transmembrane</keyword>
<evidence type="ECO:0000256" key="1">
    <source>
        <dbReference type="ARBA" id="ARBA00004141"/>
    </source>
</evidence>
<evidence type="ECO:0000256" key="3">
    <source>
        <dbReference type="ARBA" id="ARBA00022989"/>
    </source>
</evidence>
<feature type="transmembrane region" description="Helical" evidence="5">
    <location>
        <begin position="286"/>
        <end position="309"/>
    </location>
</feature>
<evidence type="ECO:0000256" key="2">
    <source>
        <dbReference type="ARBA" id="ARBA00022692"/>
    </source>
</evidence>
<feature type="domain" description="G-protein coupled receptors family 1 profile" evidence="6">
    <location>
        <begin position="38"/>
        <end position="336"/>
    </location>
</feature>
<feature type="transmembrane region" description="Helical" evidence="5">
    <location>
        <begin position="149"/>
        <end position="171"/>
    </location>
</feature>
<evidence type="ECO:0000256" key="4">
    <source>
        <dbReference type="ARBA" id="ARBA00023136"/>
    </source>
</evidence>
<dbReference type="PANTHER" id="PTHR23112">
    <property type="entry name" value="G PROTEIN-COUPLED RECEPTOR 157-RELATED"/>
    <property type="match status" value="1"/>
</dbReference>
<dbReference type="GeneID" id="114662068"/>
<dbReference type="OrthoDB" id="9892611at2759"/>
<dbReference type="PANTHER" id="PTHR23112:SF36">
    <property type="entry name" value="SI:DKEY-30C15.2 PROTEIN"/>
    <property type="match status" value="1"/>
</dbReference>
<sequence>MDFLKSNDTLDNVTALTNKQTQQLAVVYILSLSFSIIGSSSVISVSLVLKKYFDDQVRPLVQLTLADFLAATLLFSTTIIELLPAERFLNAYVFCHYGMGLALSFYCVSFLLVMIYAYEVKLTVQGWRETSNPDLQNGTHCKIKREHLYLLYFLAWSVPVVAFIVNVISILNSATEIIPNHLNGKFALGINKMSVNEDYSFFCSRCIFLIHMPSDICEAHDDIWKRDLVMKILFFLYAFAVVTCSVVAYCKVNLWCRRYEEDGLFCLRGDGFNSRNIKDIYLTVKFIFLAFLICWTPAFILIILSLANISPTKLFALYIIQAFTMSLQGFLDSIAYGWLRRNFRQVALGERSPILLASNARPFYDESLTLPRS</sequence>
<reference evidence="7" key="2">
    <citation type="submission" date="2025-08" db="UniProtKB">
        <authorList>
            <consortium name="Ensembl"/>
        </authorList>
    </citation>
    <scope>IDENTIFICATION</scope>
</reference>
<feature type="transmembrane region" description="Helical" evidence="5">
    <location>
        <begin position="232"/>
        <end position="250"/>
    </location>
</feature>
<feature type="transmembrane region" description="Helical" evidence="5">
    <location>
        <begin position="61"/>
        <end position="85"/>
    </location>
</feature>